<evidence type="ECO:0000256" key="1">
    <source>
        <dbReference type="ARBA" id="ARBA00004191"/>
    </source>
</evidence>
<dbReference type="SUPFAM" id="SSF54373">
    <property type="entry name" value="FAD-linked reductases, C-terminal domain"/>
    <property type="match status" value="1"/>
</dbReference>
<keyword evidence="10" id="KW-1133">Transmembrane helix</keyword>
<keyword evidence="9" id="KW-0285">Flavoprotein</keyword>
<keyword evidence="6" id="KW-0325">Glycoprotein</keyword>
<comment type="subcellular location">
    <subcellularLocation>
        <location evidence="2">Cytoplasm</location>
    </subcellularLocation>
    <subcellularLocation>
        <location evidence="1">Secreted</location>
        <location evidence="1">Cell wall</location>
    </subcellularLocation>
</comment>
<dbReference type="PANTHER" id="PTHR11552">
    <property type="entry name" value="GLUCOSE-METHANOL-CHOLINE GMC OXIDOREDUCTASE"/>
    <property type="match status" value="1"/>
</dbReference>
<dbReference type="PIRSF" id="PIRSF000137">
    <property type="entry name" value="Alcohol_oxidase"/>
    <property type="match status" value="1"/>
</dbReference>
<dbReference type="AlphaFoldDB" id="A0A9W9WTL8"/>
<dbReference type="Proteomes" id="UP001148312">
    <property type="component" value="Unassembled WGS sequence"/>
</dbReference>
<evidence type="ECO:0000259" key="11">
    <source>
        <dbReference type="PROSITE" id="PS00623"/>
    </source>
</evidence>
<proteinExistence type="inferred from homology"/>
<keyword evidence="4" id="KW-0963">Cytoplasm</keyword>
<dbReference type="SUPFAM" id="SSF51905">
    <property type="entry name" value="FAD/NAD(P)-binding domain"/>
    <property type="match status" value="1"/>
</dbReference>
<reference evidence="12" key="1">
    <citation type="submission" date="2022-12" db="EMBL/GenBank/DDBJ databases">
        <authorList>
            <person name="Petersen C."/>
        </authorList>
    </citation>
    <scope>NUCLEOTIDE SEQUENCE</scope>
    <source>
        <strain evidence="12">IBT 30728</strain>
    </source>
</reference>
<dbReference type="GO" id="GO:0044550">
    <property type="term" value="P:secondary metabolite biosynthetic process"/>
    <property type="evidence" value="ECO:0007669"/>
    <property type="project" value="TreeGrafter"/>
</dbReference>
<evidence type="ECO:0000256" key="7">
    <source>
        <dbReference type="PIRSR" id="PIRSR000137-1"/>
    </source>
</evidence>
<dbReference type="Gene3D" id="3.30.560.10">
    <property type="entry name" value="Glucose Oxidase, domain 3"/>
    <property type="match status" value="1"/>
</dbReference>
<feature type="active site" description="Proton acceptor" evidence="7">
    <location>
        <position position="622"/>
    </location>
</feature>
<dbReference type="PROSITE" id="PS00623">
    <property type="entry name" value="GMC_OXRED_1"/>
    <property type="match status" value="1"/>
</dbReference>
<protein>
    <submittedName>
        <fullName evidence="12">Dehydrogenase patE</fullName>
    </submittedName>
</protein>
<dbReference type="InterPro" id="IPR007867">
    <property type="entry name" value="GMC_OxRtase_C"/>
</dbReference>
<gene>
    <name evidence="12" type="ORF">N7539_008377</name>
</gene>
<dbReference type="GO" id="GO:0050660">
    <property type="term" value="F:flavin adenine dinucleotide binding"/>
    <property type="evidence" value="ECO:0007669"/>
    <property type="project" value="InterPro"/>
</dbReference>
<dbReference type="Pfam" id="PF05199">
    <property type="entry name" value="GMC_oxred_C"/>
    <property type="match status" value="1"/>
</dbReference>
<evidence type="ECO:0000256" key="3">
    <source>
        <dbReference type="ARBA" id="ARBA00010790"/>
    </source>
</evidence>
<evidence type="ECO:0000256" key="8">
    <source>
        <dbReference type="PIRSR" id="PIRSR000137-2"/>
    </source>
</evidence>
<comment type="caution">
    <text evidence="12">The sequence shown here is derived from an EMBL/GenBank/DDBJ whole genome shotgun (WGS) entry which is preliminary data.</text>
</comment>
<feature type="binding site" evidence="8">
    <location>
        <begin position="623"/>
        <end position="624"/>
    </location>
    <ligand>
        <name>FAD</name>
        <dbReference type="ChEBI" id="CHEBI:57692"/>
    </ligand>
</feature>
<keyword evidence="13" id="KW-1185">Reference proteome</keyword>
<evidence type="ECO:0000313" key="13">
    <source>
        <dbReference type="Proteomes" id="UP001148312"/>
    </source>
</evidence>
<evidence type="ECO:0000256" key="5">
    <source>
        <dbReference type="ARBA" id="ARBA00022512"/>
    </source>
</evidence>
<dbReference type="GeneID" id="81628227"/>
<dbReference type="Pfam" id="PF00732">
    <property type="entry name" value="GMC_oxred_N"/>
    <property type="match status" value="1"/>
</dbReference>
<keyword evidence="5" id="KW-0964">Secreted</keyword>
<dbReference type="PANTHER" id="PTHR11552:SF138">
    <property type="entry name" value="DEHYDROGENASE PKFF-RELATED"/>
    <property type="match status" value="1"/>
</dbReference>
<feature type="active site" description="Proton donor" evidence="7">
    <location>
        <position position="578"/>
    </location>
</feature>
<comment type="cofactor">
    <cofactor evidence="8">
        <name>FAD</name>
        <dbReference type="ChEBI" id="CHEBI:57692"/>
    </cofactor>
</comment>
<accession>A0A9W9WTL8</accession>
<evidence type="ECO:0000256" key="2">
    <source>
        <dbReference type="ARBA" id="ARBA00004496"/>
    </source>
</evidence>
<keyword evidence="8 9" id="KW-0274">FAD</keyword>
<keyword evidence="10" id="KW-0812">Transmembrane</keyword>
<dbReference type="EMBL" id="JAPWDQ010000012">
    <property type="protein sequence ID" value="KAJ5475311.1"/>
    <property type="molecule type" value="Genomic_DNA"/>
</dbReference>
<keyword evidence="10" id="KW-0472">Membrane</keyword>
<organism evidence="12 13">
    <name type="scientific">Penicillium diatomitis</name>
    <dbReference type="NCBI Taxonomy" id="2819901"/>
    <lineage>
        <taxon>Eukaryota</taxon>
        <taxon>Fungi</taxon>
        <taxon>Dikarya</taxon>
        <taxon>Ascomycota</taxon>
        <taxon>Pezizomycotina</taxon>
        <taxon>Eurotiomycetes</taxon>
        <taxon>Eurotiomycetidae</taxon>
        <taxon>Eurotiales</taxon>
        <taxon>Aspergillaceae</taxon>
        <taxon>Penicillium</taxon>
    </lineage>
</organism>
<evidence type="ECO:0000256" key="6">
    <source>
        <dbReference type="ARBA" id="ARBA00023180"/>
    </source>
</evidence>
<feature type="transmembrane region" description="Helical" evidence="10">
    <location>
        <begin position="30"/>
        <end position="50"/>
    </location>
</feature>
<dbReference type="Gene3D" id="3.50.50.60">
    <property type="entry name" value="FAD/NAD(P)-binding domain"/>
    <property type="match status" value="1"/>
</dbReference>
<evidence type="ECO:0000256" key="9">
    <source>
        <dbReference type="RuleBase" id="RU003968"/>
    </source>
</evidence>
<name>A0A9W9WTL8_9EURO</name>
<feature type="domain" description="Glucose-methanol-choline oxidoreductase N-terminal" evidence="11">
    <location>
        <begin position="155"/>
        <end position="178"/>
    </location>
</feature>
<dbReference type="RefSeq" id="XP_056787069.1">
    <property type="nucleotide sequence ID" value="XM_056937977.1"/>
</dbReference>
<dbReference type="GO" id="GO:0005737">
    <property type="term" value="C:cytoplasm"/>
    <property type="evidence" value="ECO:0007669"/>
    <property type="project" value="UniProtKB-SubCell"/>
</dbReference>
<sequence length="646" mass="71289">MLQSIPSQFNLDVASTAHSAPAILSRMLRIVTQLVFGFLALLALLALIPICPLPTLGRSTWWLQPFPWDATYDYVVVGGGTAGVTVASRLAEKGHNVALVEAGGTYEWSRPLSRIPGAATIGIGADVATASSIDWKFVARRVPGANYRDIHYPRGKCLGGSSALNFMIYQRPSEGAMDKWAELVGDVSYSYNETLKYFKRTIAFSPPNAESSRPDTPYNSSAFDSKGEPLRVSYPQFAMPFSTWARQGFSAIGIEEIDGFDSGKLEGHQFCAMTIHPADETRSSSDAAFLYSGRGLKTLSVYQSTRAEKVLFDSRLRATGVRVSGIWGYTLWAKQEVILSAGVFQSPQLLMLSGVGPRDTLLHHGIRPVMDAPGVGQNMWDHVFFGPSYPVSVETFSRLTQDPLWLIWQAANYLIRHEGVLTNPSTDYLAFEKLPQHLRQGLSPAVEDTLAWFPDDWPEIEYLAASAFVGNFSNPFFQQPARGQYGSIVTSIVAPTSRGNVTLRSRHAKDLPIINPNWLDTESDQKLAVAAYRRIRKVFQTTAMEAILTGPEYFPGLQFQSDAEILNIIRNTMMTIYHASCTCKMGMKSDRMAVVDHKARVFGVERLRVVDASAFPLLPPGHPQSVVYMLAEKIAADIINSPLLSQ</sequence>
<evidence type="ECO:0000256" key="10">
    <source>
        <dbReference type="SAM" id="Phobius"/>
    </source>
</evidence>
<dbReference type="GO" id="GO:0016614">
    <property type="term" value="F:oxidoreductase activity, acting on CH-OH group of donors"/>
    <property type="evidence" value="ECO:0007669"/>
    <property type="project" value="InterPro"/>
</dbReference>
<comment type="similarity">
    <text evidence="3 9">Belongs to the GMC oxidoreductase family.</text>
</comment>
<dbReference type="InterPro" id="IPR012132">
    <property type="entry name" value="GMC_OxRdtase"/>
</dbReference>
<keyword evidence="5" id="KW-0134">Cell wall</keyword>
<dbReference type="InterPro" id="IPR000172">
    <property type="entry name" value="GMC_OxRdtase_N"/>
</dbReference>
<dbReference type="InterPro" id="IPR036188">
    <property type="entry name" value="FAD/NAD-bd_sf"/>
</dbReference>
<reference evidence="12" key="2">
    <citation type="journal article" date="2023" name="IMA Fungus">
        <title>Comparative genomic study of the Penicillium genus elucidates a diverse pangenome and 15 lateral gene transfer events.</title>
        <authorList>
            <person name="Petersen C."/>
            <person name="Sorensen T."/>
            <person name="Nielsen M.R."/>
            <person name="Sondergaard T.E."/>
            <person name="Sorensen J.L."/>
            <person name="Fitzpatrick D.A."/>
            <person name="Frisvad J.C."/>
            <person name="Nielsen K.L."/>
        </authorList>
    </citation>
    <scope>NUCLEOTIDE SEQUENCE</scope>
    <source>
        <strain evidence="12">IBT 30728</strain>
    </source>
</reference>
<evidence type="ECO:0000313" key="12">
    <source>
        <dbReference type="EMBL" id="KAJ5475311.1"/>
    </source>
</evidence>
<evidence type="ECO:0000256" key="4">
    <source>
        <dbReference type="ARBA" id="ARBA00022490"/>
    </source>
</evidence>